<dbReference type="GO" id="GO:0016020">
    <property type="term" value="C:membrane"/>
    <property type="evidence" value="ECO:0007669"/>
    <property type="project" value="UniProtKB-SubCell"/>
</dbReference>
<evidence type="ECO:0000256" key="5">
    <source>
        <dbReference type="SAM" id="MobiDB-lite"/>
    </source>
</evidence>
<feature type="transmembrane region" description="Helical" evidence="6">
    <location>
        <begin position="344"/>
        <end position="364"/>
    </location>
</feature>
<dbReference type="EMBL" id="HBHX01008830">
    <property type="protein sequence ID" value="CAE0104227.1"/>
    <property type="molecule type" value="Transcribed_RNA"/>
</dbReference>
<reference evidence="8" key="1">
    <citation type="submission" date="2021-01" db="EMBL/GenBank/DDBJ databases">
        <authorList>
            <person name="Corre E."/>
            <person name="Pelletier E."/>
            <person name="Niang G."/>
            <person name="Scheremetjew M."/>
            <person name="Finn R."/>
            <person name="Kale V."/>
            <person name="Holt S."/>
            <person name="Cochrane G."/>
            <person name="Meng A."/>
            <person name="Brown T."/>
            <person name="Cohen L."/>
        </authorList>
    </citation>
    <scope>NUCLEOTIDE SEQUENCE</scope>
    <source>
        <strain evidence="8">CCMP281</strain>
    </source>
</reference>
<evidence type="ECO:0000256" key="6">
    <source>
        <dbReference type="SAM" id="Phobius"/>
    </source>
</evidence>
<name>A0A7S3ES03_9EUKA</name>
<feature type="transmembrane region" description="Helical" evidence="6">
    <location>
        <begin position="156"/>
        <end position="178"/>
    </location>
</feature>
<feature type="transmembrane region" description="Helical" evidence="6">
    <location>
        <begin position="93"/>
        <end position="118"/>
    </location>
</feature>
<feature type="region of interest" description="Disordered" evidence="5">
    <location>
        <begin position="1"/>
        <end position="43"/>
    </location>
</feature>
<dbReference type="InterPro" id="IPR004853">
    <property type="entry name" value="Sugar_P_trans_dom"/>
</dbReference>
<feature type="domain" description="Sugar phosphate transporter" evidence="7">
    <location>
        <begin position="129"/>
        <end position="413"/>
    </location>
</feature>
<gene>
    <name evidence="8" type="ORF">HERI1096_LOCUS4885</name>
</gene>
<feature type="transmembrane region" description="Helical" evidence="6">
    <location>
        <begin position="272"/>
        <end position="291"/>
    </location>
</feature>
<dbReference type="AlphaFoldDB" id="A0A7S3ES03"/>
<evidence type="ECO:0000256" key="2">
    <source>
        <dbReference type="ARBA" id="ARBA00022692"/>
    </source>
</evidence>
<comment type="subcellular location">
    <subcellularLocation>
        <location evidence="1">Membrane</location>
        <topology evidence="1">Multi-pass membrane protein</topology>
    </subcellularLocation>
</comment>
<feature type="transmembrane region" description="Helical" evidence="6">
    <location>
        <begin position="215"/>
        <end position="241"/>
    </location>
</feature>
<accession>A0A7S3ES03</accession>
<dbReference type="PANTHER" id="PTHR11132">
    <property type="entry name" value="SOLUTE CARRIER FAMILY 35"/>
    <property type="match status" value="1"/>
</dbReference>
<evidence type="ECO:0000313" key="8">
    <source>
        <dbReference type="EMBL" id="CAE0104227.1"/>
    </source>
</evidence>
<dbReference type="Pfam" id="PF03151">
    <property type="entry name" value="TPT"/>
    <property type="match status" value="1"/>
</dbReference>
<protein>
    <recommendedName>
        <fullName evidence="7">Sugar phosphate transporter domain-containing protein</fullName>
    </recommendedName>
</protein>
<evidence type="ECO:0000256" key="3">
    <source>
        <dbReference type="ARBA" id="ARBA00022989"/>
    </source>
</evidence>
<evidence type="ECO:0000256" key="1">
    <source>
        <dbReference type="ARBA" id="ARBA00004141"/>
    </source>
</evidence>
<evidence type="ECO:0000259" key="7">
    <source>
        <dbReference type="Pfam" id="PF03151"/>
    </source>
</evidence>
<proteinExistence type="predicted"/>
<keyword evidence="2 6" id="KW-0812">Transmembrane</keyword>
<feature type="transmembrane region" description="Helical" evidence="6">
    <location>
        <begin position="307"/>
        <end position="324"/>
    </location>
</feature>
<keyword evidence="3 6" id="KW-1133">Transmembrane helix</keyword>
<dbReference type="InterPro" id="IPR050186">
    <property type="entry name" value="TPT_transporter"/>
</dbReference>
<feature type="compositionally biased region" description="Basic and acidic residues" evidence="5">
    <location>
        <begin position="25"/>
        <end position="41"/>
    </location>
</feature>
<feature type="transmembrane region" description="Helical" evidence="6">
    <location>
        <begin position="248"/>
        <end position="266"/>
    </location>
</feature>
<keyword evidence="4 6" id="KW-0472">Membrane</keyword>
<feature type="compositionally biased region" description="Polar residues" evidence="5">
    <location>
        <begin position="12"/>
        <end position="23"/>
    </location>
</feature>
<feature type="transmembrane region" description="Helical" evidence="6">
    <location>
        <begin position="130"/>
        <end position="150"/>
    </location>
</feature>
<feature type="transmembrane region" description="Helical" evidence="6">
    <location>
        <begin position="190"/>
        <end position="209"/>
    </location>
</feature>
<evidence type="ECO:0000256" key="4">
    <source>
        <dbReference type="ARBA" id="ARBA00023136"/>
    </source>
</evidence>
<sequence>MCVNNPRRAVRSKSNLQQTSVYRSLSDHDNKPKSSAHDNKPKPSMTLAQKLREKATVVAQLNVTHPGRAPSCGGCARRESALSNTMHLSSYSILVNVVGVHNVIFGGALLLLAIVFCVHRVASPELMVTLFYATLYFIASPAAILCNKILLKDLGFGYPVMVSALGQAATAVCAWVVVRCGGETVENGRTVSWNVLLTLGGASALALVLGQYPYLYLTVAFVQMLKAFSPAYMVGFLYCLGVERPSRNVILCVLGLSTFTAIASAGEVNFSAIGVSFMVAASCSDALRLVLAQKLLTNCSLKPLETLYYVSPICLMWMLPVALMHEVPTALRRESFLIVLSHPMLFLASGFSGFFVNLTSFLLVKRTSSMTLKTMTMSRNGALVLFSALAMGETVTSLEAVGYGGLLLCFTLYTHFKAQDNARAKAEREADMRKQNLIGAPSV</sequence>
<organism evidence="8">
    <name type="scientific">Haptolina ericina</name>
    <dbReference type="NCBI Taxonomy" id="156174"/>
    <lineage>
        <taxon>Eukaryota</taxon>
        <taxon>Haptista</taxon>
        <taxon>Haptophyta</taxon>
        <taxon>Prymnesiophyceae</taxon>
        <taxon>Prymnesiales</taxon>
        <taxon>Prymnesiaceae</taxon>
        <taxon>Haptolina</taxon>
    </lineage>
</organism>